<evidence type="ECO:0000256" key="1">
    <source>
        <dbReference type="SAM" id="MobiDB-lite"/>
    </source>
</evidence>
<dbReference type="Pfam" id="PF08241">
    <property type="entry name" value="Methyltransf_11"/>
    <property type="match status" value="1"/>
</dbReference>
<evidence type="ECO:0000313" key="4">
    <source>
        <dbReference type="Proteomes" id="UP000007013"/>
    </source>
</evidence>
<accession>B1ZZU0</accession>
<keyword evidence="4" id="KW-1185">Reference proteome</keyword>
<feature type="region of interest" description="Disordered" evidence="1">
    <location>
        <begin position="34"/>
        <end position="64"/>
    </location>
</feature>
<dbReference type="SUPFAM" id="SSF53335">
    <property type="entry name" value="S-adenosyl-L-methionine-dependent methyltransferases"/>
    <property type="match status" value="1"/>
</dbReference>
<dbReference type="GO" id="GO:0032259">
    <property type="term" value="P:methylation"/>
    <property type="evidence" value="ECO:0007669"/>
    <property type="project" value="UniProtKB-KW"/>
</dbReference>
<dbReference type="AlphaFoldDB" id="B1ZZU0"/>
<dbReference type="InterPro" id="IPR013216">
    <property type="entry name" value="Methyltransf_11"/>
</dbReference>
<dbReference type="STRING" id="452637.Oter_4002"/>
<dbReference type="HOGENOM" id="CLU_082726_0_1_0"/>
<dbReference type="Proteomes" id="UP000007013">
    <property type="component" value="Chromosome"/>
</dbReference>
<dbReference type="PANTHER" id="PTHR42912:SF93">
    <property type="entry name" value="N6-ADENOSINE-METHYLTRANSFERASE TMT1A"/>
    <property type="match status" value="1"/>
</dbReference>
<reference evidence="3 4" key="1">
    <citation type="journal article" date="2011" name="J. Bacteriol.">
        <title>Genome sequence of the verrucomicrobium Opitutus terrae PB90-1, an abundant inhabitant of rice paddy soil ecosystems.</title>
        <authorList>
            <person name="van Passel M.W."/>
            <person name="Kant R."/>
            <person name="Palva A."/>
            <person name="Copeland A."/>
            <person name="Lucas S."/>
            <person name="Lapidus A."/>
            <person name="Glavina del Rio T."/>
            <person name="Pitluck S."/>
            <person name="Goltsman E."/>
            <person name="Clum A."/>
            <person name="Sun H."/>
            <person name="Schmutz J."/>
            <person name="Larimer F.W."/>
            <person name="Land M.L."/>
            <person name="Hauser L."/>
            <person name="Kyrpides N."/>
            <person name="Mikhailova N."/>
            <person name="Richardson P.P."/>
            <person name="Janssen P.H."/>
            <person name="de Vos W.M."/>
            <person name="Smidt H."/>
        </authorList>
    </citation>
    <scope>NUCLEOTIDE SEQUENCE [LARGE SCALE GENOMIC DNA]</scope>
    <source>
        <strain evidence="4">DSM 11246 / JCM 15787 / PB90-1</strain>
    </source>
</reference>
<dbReference type="CDD" id="cd02440">
    <property type="entry name" value="AdoMet_MTases"/>
    <property type="match status" value="1"/>
</dbReference>
<keyword evidence="3" id="KW-0808">Transferase</keyword>
<name>B1ZZU0_OPITP</name>
<dbReference type="InterPro" id="IPR029063">
    <property type="entry name" value="SAM-dependent_MTases_sf"/>
</dbReference>
<evidence type="ECO:0000313" key="3">
    <source>
        <dbReference type="EMBL" id="ACB77276.1"/>
    </source>
</evidence>
<dbReference type="KEGG" id="ote:Oter_4002"/>
<evidence type="ECO:0000259" key="2">
    <source>
        <dbReference type="Pfam" id="PF08241"/>
    </source>
</evidence>
<organism evidence="3 4">
    <name type="scientific">Opitutus terrae (strain DSM 11246 / JCM 15787 / PB90-1)</name>
    <dbReference type="NCBI Taxonomy" id="452637"/>
    <lineage>
        <taxon>Bacteria</taxon>
        <taxon>Pseudomonadati</taxon>
        <taxon>Verrucomicrobiota</taxon>
        <taxon>Opitutia</taxon>
        <taxon>Opitutales</taxon>
        <taxon>Opitutaceae</taxon>
        <taxon>Opitutus</taxon>
    </lineage>
</organism>
<dbReference type="eggNOG" id="COG2226">
    <property type="taxonomic scope" value="Bacteria"/>
</dbReference>
<sequence>MEIEEYRRMAAVEDAMWYYRALHQHLERELTAGLGEGGRRWRRGTPSTGKTPAPPPRAENPPGQADRAMWQILDAGCGTGGLIRRLEPVHPEWRWTGVDVEPLACELARGRVARSEIVEASVTALPFGDASFDAVVSADVLYHLDDDALALREYARVLRPGGRIVINVPAHRWLWSYHDVAVHGRRRYVRKELRARLEAAGLQVNRLTHWNLLPLPLVIVRRKMLPAPRSGSDVRLYPQPVEAIFNGLMAVERGGLRTLRSFPVGTSILAVATKAD</sequence>
<dbReference type="Gene3D" id="3.40.50.150">
    <property type="entry name" value="Vaccinia Virus protein VP39"/>
    <property type="match status" value="1"/>
</dbReference>
<dbReference type="EMBL" id="CP001032">
    <property type="protein sequence ID" value="ACB77276.1"/>
    <property type="molecule type" value="Genomic_DNA"/>
</dbReference>
<proteinExistence type="predicted"/>
<protein>
    <submittedName>
        <fullName evidence="3">Methyltransferase type 11</fullName>
    </submittedName>
</protein>
<keyword evidence="3" id="KW-0489">Methyltransferase</keyword>
<dbReference type="InterPro" id="IPR050508">
    <property type="entry name" value="Methyltransf_Superfamily"/>
</dbReference>
<feature type="domain" description="Methyltransferase type 11" evidence="2">
    <location>
        <begin position="73"/>
        <end position="166"/>
    </location>
</feature>
<dbReference type="PANTHER" id="PTHR42912">
    <property type="entry name" value="METHYLTRANSFERASE"/>
    <property type="match status" value="1"/>
</dbReference>
<gene>
    <name evidence="3" type="ordered locus">Oter_4002</name>
</gene>
<dbReference type="GO" id="GO:0008757">
    <property type="term" value="F:S-adenosylmethionine-dependent methyltransferase activity"/>
    <property type="evidence" value="ECO:0007669"/>
    <property type="project" value="InterPro"/>
</dbReference>